<dbReference type="OrthoDB" id="3258243at2"/>
<keyword evidence="3" id="KW-0804">Transcription</keyword>
<feature type="domain" description="HTH lacI-type" evidence="4">
    <location>
        <begin position="3"/>
        <end position="57"/>
    </location>
</feature>
<dbReference type="Gene3D" id="1.10.260.40">
    <property type="entry name" value="lambda repressor-like DNA-binding domains"/>
    <property type="match status" value="1"/>
</dbReference>
<keyword evidence="1" id="KW-0805">Transcription regulation</keyword>
<dbReference type="CDD" id="cd01392">
    <property type="entry name" value="HTH_LacI"/>
    <property type="match status" value="1"/>
</dbReference>
<dbReference type="GO" id="GO:0000976">
    <property type="term" value="F:transcription cis-regulatory region binding"/>
    <property type="evidence" value="ECO:0007669"/>
    <property type="project" value="TreeGrafter"/>
</dbReference>
<evidence type="ECO:0000313" key="5">
    <source>
        <dbReference type="EMBL" id="SIR83827.1"/>
    </source>
</evidence>
<protein>
    <submittedName>
        <fullName evidence="5">Transcriptional regulator, LacI family</fullName>
    </submittedName>
</protein>
<evidence type="ECO:0000313" key="6">
    <source>
        <dbReference type="Proteomes" id="UP000186004"/>
    </source>
</evidence>
<dbReference type="Proteomes" id="UP000186004">
    <property type="component" value="Unassembled WGS sequence"/>
</dbReference>
<dbReference type="InterPro" id="IPR028082">
    <property type="entry name" value="Peripla_BP_I"/>
</dbReference>
<dbReference type="EMBL" id="FTNF01000021">
    <property type="protein sequence ID" value="SIR83827.1"/>
    <property type="molecule type" value="Genomic_DNA"/>
</dbReference>
<dbReference type="SMART" id="SM00354">
    <property type="entry name" value="HTH_LACI"/>
    <property type="match status" value="1"/>
</dbReference>
<dbReference type="SUPFAM" id="SSF47413">
    <property type="entry name" value="lambda repressor-like DNA-binding domains"/>
    <property type="match status" value="1"/>
</dbReference>
<dbReference type="PROSITE" id="PS00356">
    <property type="entry name" value="HTH_LACI_1"/>
    <property type="match status" value="1"/>
</dbReference>
<dbReference type="RefSeq" id="WP_076473215.1">
    <property type="nucleotide sequence ID" value="NZ_FTNF01000021.1"/>
</dbReference>
<evidence type="ECO:0000256" key="1">
    <source>
        <dbReference type="ARBA" id="ARBA00023015"/>
    </source>
</evidence>
<dbReference type="STRING" id="1198245.SAMN05444858_12126"/>
<dbReference type="PANTHER" id="PTHR30146:SF138">
    <property type="entry name" value="TRANSCRIPTIONAL REGULATORY PROTEIN"/>
    <property type="match status" value="1"/>
</dbReference>
<dbReference type="GO" id="GO:0003700">
    <property type="term" value="F:DNA-binding transcription factor activity"/>
    <property type="evidence" value="ECO:0007669"/>
    <property type="project" value="TreeGrafter"/>
</dbReference>
<keyword evidence="6" id="KW-1185">Reference proteome</keyword>
<organism evidence="5 6">
    <name type="scientific">Micromonospora avicenniae</name>
    <dbReference type="NCBI Taxonomy" id="1198245"/>
    <lineage>
        <taxon>Bacteria</taxon>
        <taxon>Bacillati</taxon>
        <taxon>Actinomycetota</taxon>
        <taxon>Actinomycetes</taxon>
        <taxon>Micromonosporales</taxon>
        <taxon>Micromonosporaceae</taxon>
        <taxon>Micromonospora</taxon>
    </lineage>
</organism>
<dbReference type="InterPro" id="IPR000843">
    <property type="entry name" value="HTH_LacI"/>
</dbReference>
<dbReference type="CDD" id="cd06267">
    <property type="entry name" value="PBP1_LacI_sugar_binding-like"/>
    <property type="match status" value="1"/>
</dbReference>
<dbReference type="AlphaFoldDB" id="A0A1N7E6X1"/>
<proteinExistence type="predicted"/>
<dbReference type="Pfam" id="PF00356">
    <property type="entry name" value="LacI"/>
    <property type="match status" value="1"/>
</dbReference>
<dbReference type="PRINTS" id="PR00036">
    <property type="entry name" value="HTHLACI"/>
</dbReference>
<evidence type="ECO:0000256" key="2">
    <source>
        <dbReference type="ARBA" id="ARBA00023125"/>
    </source>
</evidence>
<keyword evidence="2" id="KW-0238">DNA-binding</keyword>
<dbReference type="PROSITE" id="PS50932">
    <property type="entry name" value="HTH_LACI_2"/>
    <property type="match status" value="1"/>
</dbReference>
<name>A0A1N7E6X1_9ACTN</name>
<gene>
    <name evidence="5" type="ORF">SAMN05444858_12126</name>
</gene>
<sequence>MRTTIRDVAREAGVSPSTVSRALSMPGLVNSVTRERVLRAAQRLGYEPNRAARGLITGRTGNLGLIVPDLANPFFPSLVKGVQARAREADYAVFLADSDEDPAAESDLVRVLAKQVDGLILCSPRGREEDILTLAATTTLVMVNRRFGRVPSVVFDNSDGIRQAVAHLAALGHHRVAWVGGPRTSWSNRDRIRALRSATDAAGMDLYVAGHFPPQFEGGIAAADLIIASGVTSVVAYNDVMALGLLGRLRDRGLRVPQDISVIGIDDIQMSSMSSPTLTTVSLTKAQAGRAAVDLLLSLLEQPDGVRKPRRELPTQLLVRASTGVAPTD</sequence>
<evidence type="ECO:0000256" key="3">
    <source>
        <dbReference type="ARBA" id="ARBA00023163"/>
    </source>
</evidence>
<accession>A0A1N7E6X1</accession>
<dbReference type="InterPro" id="IPR046335">
    <property type="entry name" value="LacI/GalR-like_sensor"/>
</dbReference>
<dbReference type="SUPFAM" id="SSF53822">
    <property type="entry name" value="Periplasmic binding protein-like I"/>
    <property type="match status" value="1"/>
</dbReference>
<dbReference type="InterPro" id="IPR010982">
    <property type="entry name" value="Lambda_DNA-bd_dom_sf"/>
</dbReference>
<reference evidence="5 6" key="1">
    <citation type="submission" date="2017-01" db="EMBL/GenBank/DDBJ databases">
        <authorList>
            <person name="Mah S.A."/>
            <person name="Swanson W.J."/>
            <person name="Moy G.W."/>
            <person name="Vacquier V.D."/>
        </authorList>
    </citation>
    <scope>NUCLEOTIDE SEQUENCE [LARGE SCALE GENOMIC DNA]</scope>
    <source>
        <strain evidence="5 6">DSM 45758</strain>
    </source>
</reference>
<dbReference type="PANTHER" id="PTHR30146">
    <property type="entry name" value="LACI-RELATED TRANSCRIPTIONAL REPRESSOR"/>
    <property type="match status" value="1"/>
</dbReference>
<dbReference type="Pfam" id="PF13377">
    <property type="entry name" value="Peripla_BP_3"/>
    <property type="match status" value="1"/>
</dbReference>
<evidence type="ECO:0000259" key="4">
    <source>
        <dbReference type="PROSITE" id="PS50932"/>
    </source>
</evidence>
<dbReference type="Gene3D" id="3.40.50.2300">
    <property type="match status" value="2"/>
</dbReference>